<sequence>MSRTDTPNAGVPRGTRAARRHSPLRRRVDRVETRARTLLAVLLVAGGGWAAAASGTAAYEAQHDIVRTQTAERAPFTATLTGDANGTTGRLGDNAHRARVVWDDTDGNERAGVAHVRADARAGETVDIWVGPDGRVTDRPAPATSAPLAGAVAGGAAAGAATAAALAAAYALRRTCDRHRDHLWETEWAAVEPKWSHRQTN</sequence>
<evidence type="ECO:0000256" key="1">
    <source>
        <dbReference type="SAM" id="MobiDB-lite"/>
    </source>
</evidence>
<reference evidence="4" key="1">
    <citation type="journal article" date="2020" name="Syst. Appl. Microbiol.">
        <title>Streptomyces alkaliterrae sp. nov., isolated from an alkaline soil, and emended descriptions of Streptomyces alkaliphilus, Streptomyces calidiresistens and Streptomyces durbertensis.</title>
        <authorList>
            <person name="Swiecimska M."/>
            <person name="Golinska P."/>
            <person name="Nouioui I."/>
            <person name="Wypij M."/>
            <person name="Rai M."/>
            <person name="Sangal V."/>
            <person name="Goodfellow M."/>
        </authorList>
    </citation>
    <scope>NUCLEOTIDE SEQUENCE [LARGE SCALE GENOMIC DNA]</scope>
    <source>
        <strain evidence="4">DSM 104538</strain>
    </source>
</reference>
<dbReference type="PANTHER" id="PTHR42305">
    <property type="entry name" value="MEMBRANE PROTEIN RV1733C-RELATED"/>
    <property type="match status" value="1"/>
</dbReference>
<organism evidence="3 4">
    <name type="scientific">Streptomyces durbertensis</name>
    <dbReference type="NCBI Taxonomy" id="2448886"/>
    <lineage>
        <taxon>Bacteria</taxon>
        <taxon>Bacillati</taxon>
        <taxon>Actinomycetota</taxon>
        <taxon>Actinomycetes</taxon>
        <taxon>Kitasatosporales</taxon>
        <taxon>Streptomycetaceae</taxon>
        <taxon>Streptomyces</taxon>
    </lineage>
</organism>
<keyword evidence="2" id="KW-0472">Membrane</keyword>
<feature type="transmembrane region" description="Helical" evidence="2">
    <location>
        <begin position="148"/>
        <end position="172"/>
    </location>
</feature>
<feature type="compositionally biased region" description="Basic residues" evidence="1">
    <location>
        <begin position="16"/>
        <end position="28"/>
    </location>
</feature>
<feature type="transmembrane region" description="Helical" evidence="2">
    <location>
        <begin position="35"/>
        <end position="59"/>
    </location>
</feature>
<keyword evidence="2" id="KW-0812">Transmembrane</keyword>
<name>A0ABR6EJ91_9ACTN</name>
<proteinExistence type="predicted"/>
<comment type="caution">
    <text evidence="3">The sequence shown here is derived from an EMBL/GenBank/DDBJ whole genome shotgun (WGS) entry which is preliminary data.</text>
</comment>
<evidence type="ECO:0000313" key="4">
    <source>
        <dbReference type="Proteomes" id="UP000766698"/>
    </source>
</evidence>
<dbReference type="InterPro" id="IPR039708">
    <property type="entry name" value="MT1774/Rv1733c-like"/>
</dbReference>
<gene>
    <name evidence="3" type="ORF">GL263_17410</name>
</gene>
<accession>A0ABR6EJ91</accession>
<keyword evidence="2" id="KW-1133">Transmembrane helix</keyword>
<dbReference type="Proteomes" id="UP000766698">
    <property type="component" value="Unassembled WGS sequence"/>
</dbReference>
<dbReference type="EMBL" id="WMLF01000266">
    <property type="protein sequence ID" value="MBB1245333.1"/>
    <property type="molecule type" value="Genomic_DNA"/>
</dbReference>
<dbReference type="RefSeq" id="WP_182856647.1">
    <property type="nucleotide sequence ID" value="NZ_WMLF01000266.1"/>
</dbReference>
<feature type="region of interest" description="Disordered" evidence="1">
    <location>
        <begin position="1"/>
        <end position="29"/>
    </location>
</feature>
<evidence type="ECO:0000256" key="2">
    <source>
        <dbReference type="SAM" id="Phobius"/>
    </source>
</evidence>
<keyword evidence="4" id="KW-1185">Reference proteome</keyword>
<protein>
    <submittedName>
        <fullName evidence="3">Uncharacterized protein</fullName>
    </submittedName>
</protein>
<evidence type="ECO:0000313" key="3">
    <source>
        <dbReference type="EMBL" id="MBB1245333.1"/>
    </source>
</evidence>
<dbReference type="PANTHER" id="PTHR42305:SF1">
    <property type="entry name" value="MEMBRANE PROTEIN RV1733C-RELATED"/>
    <property type="match status" value="1"/>
</dbReference>